<dbReference type="AlphaFoldDB" id="A0AAP0G063"/>
<evidence type="ECO:0000313" key="3">
    <source>
        <dbReference type="Proteomes" id="UP001418222"/>
    </source>
</evidence>
<proteinExistence type="predicted"/>
<evidence type="ECO:0000313" key="2">
    <source>
        <dbReference type="EMBL" id="KAK8930518.1"/>
    </source>
</evidence>
<dbReference type="Pfam" id="PF03078">
    <property type="entry name" value="ATHILA"/>
    <property type="match status" value="1"/>
</dbReference>
<dbReference type="InterPro" id="IPR004312">
    <property type="entry name" value="ATHILA_Orf1_C"/>
</dbReference>
<keyword evidence="3" id="KW-1185">Reference proteome</keyword>
<sequence>MSSSRSQDGRRRRPELQALSTERHDAAQPLVFTDAMHTNRYNRLQSKKFQDIRIIDWDVLETIGLVDDVWELISVVWWQGFFAIKELGFRELILEFLSTFYLNLRPSLIDHGKPTEGIITFRVAGTFHTLTLLQFTQYLGVYEEAFLFSAAYPELNFDLPNRDQAGDIWRHLSFDVNPYEAKRSKASKLDSPALHYIHHLLSHTLSGQWESSSVVS</sequence>
<evidence type="ECO:0000259" key="1">
    <source>
        <dbReference type="Pfam" id="PF03078"/>
    </source>
</evidence>
<reference evidence="2 3" key="1">
    <citation type="journal article" date="2022" name="Nat. Plants">
        <title>Genomes of leafy and leafless Platanthera orchids illuminate the evolution of mycoheterotrophy.</title>
        <authorList>
            <person name="Li M.H."/>
            <person name="Liu K.W."/>
            <person name="Li Z."/>
            <person name="Lu H.C."/>
            <person name="Ye Q.L."/>
            <person name="Zhang D."/>
            <person name="Wang J.Y."/>
            <person name="Li Y.F."/>
            <person name="Zhong Z.M."/>
            <person name="Liu X."/>
            <person name="Yu X."/>
            <person name="Liu D.K."/>
            <person name="Tu X.D."/>
            <person name="Liu B."/>
            <person name="Hao Y."/>
            <person name="Liao X.Y."/>
            <person name="Jiang Y.T."/>
            <person name="Sun W.H."/>
            <person name="Chen J."/>
            <person name="Chen Y.Q."/>
            <person name="Ai Y."/>
            <person name="Zhai J.W."/>
            <person name="Wu S.S."/>
            <person name="Zhou Z."/>
            <person name="Hsiao Y.Y."/>
            <person name="Wu W.L."/>
            <person name="Chen Y.Y."/>
            <person name="Lin Y.F."/>
            <person name="Hsu J.L."/>
            <person name="Li C.Y."/>
            <person name="Wang Z.W."/>
            <person name="Zhao X."/>
            <person name="Zhong W.Y."/>
            <person name="Ma X.K."/>
            <person name="Ma L."/>
            <person name="Huang J."/>
            <person name="Chen G.Z."/>
            <person name="Huang M.Z."/>
            <person name="Huang L."/>
            <person name="Peng D.H."/>
            <person name="Luo Y.B."/>
            <person name="Zou S.Q."/>
            <person name="Chen S.P."/>
            <person name="Lan S."/>
            <person name="Tsai W.C."/>
            <person name="Van de Peer Y."/>
            <person name="Liu Z.J."/>
        </authorList>
    </citation>
    <scope>NUCLEOTIDE SEQUENCE [LARGE SCALE GENOMIC DNA]</scope>
    <source>
        <strain evidence="2">Lor287</strain>
    </source>
</reference>
<comment type="caution">
    <text evidence="2">The sequence shown here is derived from an EMBL/GenBank/DDBJ whole genome shotgun (WGS) entry which is preliminary data.</text>
</comment>
<protein>
    <recommendedName>
        <fullName evidence="1">Arabidopsis retrotransposon Orf1 C-terminal domain-containing protein</fullName>
    </recommendedName>
</protein>
<accession>A0AAP0G063</accession>
<feature type="domain" description="Arabidopsis retrotransposon Orf1 C-terminal" evidence="1">
    <location>
        <begin position="39"/>
        <end position="214"/>
    </location>
</feature>
<name>A0AAP0G063_9ASPA</name>
<organism evidence="2 3">
    <name type="scientific">Platanthera zijinensis</name>
    <dbReference type="NCBI Taxonomy" id="2320716"/>
    <lineage>
        <taxon>Eukaryota</taxon>
        <taxon>Viridiplantae</taxon>
        <taxon>Streptophyta</taxon>
        <taxon>Embryophyta</taxon>
        <taxon>Tracheophyta</taxon>
        <taxon>Spermatophyta</taxon>
        <taxon>Magnoliopsida</taxon>
        <taxon>Liliopsida</taxon>
        <taxon>Asparagales</taxon>
        <taxon>Orchidaceae</taxon>
        <taxon>Orchidoideae</taxon>
        <taxon>Orchideae</taxon>
        <taxon>Orchidinae</taxon>
        <taxon>Platanthera</taxon>
    </lineage>
</organism>
<dbReference type="Proteomes" id="UP001418222">
    <property type="component" value="Unassembled WGS sequence"/>
</dbReference>
<gene>
    <name evidence="2" type="ORF">KSP39_PZI016424</name>
</gene>
<dbReference type="EMBL" id="JBBWWQ010000014">
    <property type="protein sequence ID" value="KAK8930518.1"/>
    <property type="molecule type" value="Genomic_DNA"/>
</dbReference>